<evidence type="ECO:0000256" key="3">
    <source>
        <dbReference type="ARBA" id="ARBA00004733"/>
    </source>
</evidence>
<comment type="subunit">
    <text evidence="5 12">Tetramer of two alpha and two beta chains.</text>
</comment>
<dbReference type="AlphaFoldDB" id="A0A2P7MTD9"/>
<comment type="cofactor">
    <cofactor evidence="1 12">
        <name>pyridoxal 5'-phosphate</name>
        <dbReference type="ChEBI" id="CHEBI:597326"/>
    </cofactor>
</comment>
<evidence type="ECO:0000256" key="5">
    <source>
        <dbReference type="ARBA" id="ARBA00011270"/>
    </source>
</evidence>
<comment type="similarity">
    <text evidence="4 12">Belongs to the TrpB family.</text>
</comment>
<comment type="function">
    <text evidence="2 12">The beta subunit is responsible for the synthesis of L-tryptophan from indole and L-serine.</text>
</comment>
<dbReference type="SUPFAM" id="SSF53686">
    <property type="entry name" value="Tryptophan synthase beta subunit-like PLP-dependent enzymes"/>
    <property type="match status" value="1"/>
</dbReference>
<evidence type="ECO:0000256" key="8">
    <source>
        <dbReference type="ARBA" id="ARBA00022898"/>
    </source>
</evidence>
<keyword evidence="9 12" id="KW-0057">Aromatic amino acid biosynthesis</keyword>
<dbReference type="HAMAP" id="MF_00133">
    <property type="entry name" value="Trp_synth_beta"/>
    <property type="match status" value="1"/>
</dbReference>
<evidence type="ECO:0000256" key="7">
    <source>
        <dbReference type="ARBA" id="ARBA00022822"/>
    </source>
</evidence>
<keyword evidence="8 12" id="KW-0663">Pyridoxal phosphate</keyword>
<dbReference type="Gene3D" id="3.40.50.1100">
    <property type="match status" value="2"/>
</dbReference>
<dbReference type="PANTHER" id="PTHR48077">
    <property type="entry name" value="TRYPTOPHAN SYNTHASE-RELATED"/>
    <property type="match status" value="1"/>
</dbReference>
<dbReference type="EC" id="4.2.1.20" evidence="12"/>
<feature type="modified residue" description="N6-(pyridoxal phosphate)lysine" evidence="12">
    <location>
        <position position="114"/>
    </location>
</feature>
<evidence type="ECO:0000256" key="6">
    <source>
        <dbReference type="ARBA" id="ARBA00022605"/>
    </source>
</evidence>
<keyword evidence="6 12" id="KW-0028">Amino-acid biosynthesis</keyword>
<dbReference type="InterPro" id="IPR006654">
    <property type="entry name" value="Trp_synth_beta"/>
</dbReference>
<dbReference type="Pfam" id="PF00291">
    <property type="entry name" value="PALP"/>
    <property type="match status" value="1"/>
</dbReference>
<dbReference type="InterPro" id="IPR001926">
    <property type="entry name" value="TrpB-like_PALP"/>
</dbReference>
<keyword evidence="7 12" id="KW-0822">Tryptophan biosynthesis</keyword>
<evidence type="ECO:0000259" key="13">
    <source>
        <dbReference type="Pfam" id="PF00291"/>
    </source>
</evidence>
<comment type="caution">
    <text evidence="14">The sequence shown here is derived from an EMBL/GenBank/DDBJ whole genome shotgun (WGS) entry which is preliminary data.</text>
</comment>
<dbReference type="PANTHER" id="PTHR48077:SF3">
    <property type="entry name" value="TRYPTOPHAN SYNTHASE"/>
    <property type="match status" value="1"/>
</dbReference>
<dbReference type="PROSITE" id="PS00168">
    <property type="entry name" value="TRP_SYNTHASE_BETA"/>
    <property type="match status" value="1"/>
</dbReference>
<dbReference type="GO" id="GO:0005737">
    <property type="term" value="C:cytoplasm"/>
    <property type="evidence" value="ECO:0007669"/>
    <property type="project" value="TreeGrafter"/>
</dbReference>
<evidence type="ECO:0000256" key="2">
    <source>
        <dbReference type="ARBA" id="ARBA00002786"/>
    </source>
</evidence>
<sequence length="423" mass="45301">MTSTVPPISAASGVDPAALERAARPNSLGRYGQFGGQYVPETLIPALAELEQAAAEAWKDPAFTDRLNHLLRTYVGRPNPLYEAERLTEHYRRPEGGPRIWLKREDLNHTGAHKINNALGQALLALRMGKKRIIAETGAGQHGVATATVCARFGLECVVYMGAEDMRRQALNVFRMRLLGATVQPVTAGTATLKDATSEAIRDWVTNVESTHYILGSVAGPHPYPMLVRDFHAVIGEETKRQCHEAFGRNPDVLVACVGGGSNAMGLFHPFVQDTDVRLVGVEAAGDGVATGRHAATITEGRVGVLHGAMSLLLQDEEGQVQEAHSISAGLDYPGVGPEHSYLKTIGRAEYGAVTDTEALDALQLLCRLEGIIPALETAHAFAWLEKLCPTLAPGTEVVLNLSGRGDKDVNTVAEKLGDKMGG</sequence>
<protein>
    <recommendedName>
        <fullName evidence="12">Tryptophan synthase beta chain</fullName>
        <ecNumber evidence="12">4.2.1.20</ecNumber>
    </recommendedName>
</protein>
<dbReference type="InterPro" id="IPR006653">
    <property type="entry name" value="Trp_synth_b_CS"/>
</dbReference>
<evidence type="ECO:0000256" key="1">
    <source>
        <dbReference type="ARBA" id="ARBA00001933"/>
    </source>
</evidence>
<evidence type="ECO:0000256" key="12">
    <source>
        <dbReference type="HAMAP-Rule" id="MF_00133"/>
    </source>
</evidence>
<reference evidence="14 15" key="1">
    <citation type="journal article" date="2018" name="Environ. Microbiol.">
        <title>Ecological and genomic features of two widespread freshwater picocyanobacteria.</title>
        <authorList>
            <person name="Cabello-Yeves P.J."/>
            <person name="Picazo A."/>
            <person name="Camacho A."/>
            <person name="Callieri C."/>
            <person name="Rosselli R."/>
            <person name="Roda-Garcia J.J."/>
            <person name="Coutinho F.H."/>
            <person name="Rodriguez-Valera F."/>
        </authorList>
    </citation>
    <scope>NUCLEOTIDE SEQUENCE [LARGE SCALE GENOMIC DNA]</scope>
    <source>
        <strain evidence="14 15">Tous</strain>
    </source>
</reference>
<dbReference type="InterPro" id="IPR036052">
    <property type="entry name" value="TrpB-like_PALP_sf"/>
</dbReference>
<organism evidence="14 15">
    <name type="scientific">Cyanobium usitatum str. Tous</name>
    <dbReference type="NCBI Taxonomy" id="2116684"/>
    <lineage>
        <taxon>Bacteria</taxon>
        <taxon>Bacillati</taxon>
        <taxon>Cyanobacteriota</taxon>
        <taxon>Cyanophyceae</taxon>
        <taxon>Synechococcales</taxon>
        <taxon>Prochlorococcaceae</taxon>
        <taxon>Cyanobium</taxon>
    </lineage>
</organism>
<dbReference type="CDD" id="cd06446">
    <property type="entry name" value="Trp-synth_B"/>
    <property type="match status" value="1"/>
</dbReference>
<dbReference type="FunFam" id="3.40.50.1100:FF:000001">
    <property type="entry name" value="Tryptophan synthase beta chain"/>
    <property type="match status" value="1"/>
</dbReference>
<proteinExistence type="inferred from homology"/>
<evidence type="ECO:0000256" key="4">
    <source>
        <dbReference type="ARBA" id="ARBA00009982"/>
    </source>
</evidence>
<evidence type="ECO:0000256" key="9">
    <source>
        <dbReference type="ARBA" id="ARBA00023141"/>
    </source>
</evidence>
<keyword evidence="15" id="KW-1185">Reference proteome</keyword>
<evidence type="ECO:0000313" key="15">
    <source>
        <dbReference type="Proteomes" id="UP000243002"/>
    </source>
</evidence>
<dbReference type="GO" id="GO:0004834">
    <property type="term" value="F:tryptophan synthase activity"/>
    <property type="evidence" value="ECO:0007669"/>
    <property type="project" value="UniProtKB-UniRule"/>
</dbReference>
<accession>A0A2P7MTD9</accession>
<dbReference type="InterPro" id="IPR023026">
    <property type="entry name" value="Trp_synth_beta/beta-like"/>
</dbReference>
<feature type="domain" description="Tryptophan synthase beta chain-like PALP" evidence="13">
    <location>
        <begin position="75"/>
        <end position="404"/>
    </location>
</feature>
<dbReference type="FunFam" id="3.40.50.1100:FF:000004">
    <property type="entry name" value="Tryptophan synthase beta chain"/>
    <property type="match status" value="1"/>
</dbReference>
<comment type="pathway">
    <text evidence="3 12">Amino-acid biosynthesis; L-tryptophan biosynthesis; L-tryptophan from chorismate: step 5/5.</text>
</comment>
<gene>
    <name evidence="12 14" type="primary">trpB</name>
    <name evidence="14" type="ORF">C7K55_10470</name>
</gene>
<evidence type="ECO:0000256" key="11">
    <source>
        <dbReference type="ARBA" id="ARBA00049047"/>
    </source>
</evidence>
<dbReference type="RefSeq" id="WP_106632724.1">
    <property type="nucleotide sequence ID" value="NZ_PXXO01000012.1"/>
</dbReference>
<dbReference type="PIRSF" id="PIRSF001413">
    <property type="entry name" value="Trp_syn_beta"/>
    <property type="match status" value="1"/>
</dbReference>
<keyword evidence="10 12" id="KW-0456">Lyase</keyword>
<dbReference type="NCBIfam" id="TIGR00263">
    <property type="entry name" value="trpB"/>
    <property type="match status" value="1"/>
</dbReference>
<comment type="catalytic activity">
    <reaction evidence="11 12">
        <text>(1S,2R)-1-C-(indol-3-yl)glycerol 3-phosphate + L-serine = D-glyceraldehyde 3-phosphate + L-tryptophan + H2O</text>
        <dbReference type="Rhea" id="RHEA:10532"/>
        <dbReference type="ChEBI" id="CHEBI:15377"/>
        <dbReference type="ChEBI" id="CHEBI:33384"/>
        <dbReference type="ChEBI" id="CHEBI:57912"/>
        <dbReference type="ChEBI" id="CHEBI:58866"/>
        <dbReference type="ChEBI" id="CHEBI:59776"/>
        <dbReference type="EC" id="4.2.1.20"/>
    </reaction>
</comment>
<name>A0A2P7MTD9_9CYAN</name>
<dbReference type="OrthoDB" id="9766131at2"/>
<dbReference type="EMBL" id="PXXO01000012">
    <property type="protein sequence ID" value="PSJ04471.1"/>
    <property type="molecule type" value="Genomic_DNA"/>
</dbReference>
<evidence type="ECO:0000256" key="10">
    <source>
        <dbReference type="ARBA" id="ARBA00023239"/>
    </source>
</evidence>
<dbReference type="UniPathway" id="UPA00035">
    <property type="reaction ID" value="UER00044"/>
</dbReference>
<evidence type="ECO:0000313" key="14">
    <source>
        <dbReference type="EMBL" id="PSJ04471.1"/>
    </source>
</evidence>
<dbReference type="Proteomes" id="UP000243002">
    <property type="component" value="Unassembled WGS sequence"/>
</dbReference>